<evidence type="ECO:0000313" key="1">
    <source>
        <dbReference type="EnsemblMetazoa" id="tetur09g06715.1"/>
    </source>
</evidence>
<evidence type="ECO:0000313" key="2">
    <source>
        <dbReference type="Proteomes" id="UP000015104"/>
    </source>
</evidence>
<organism evidence="1 2">
    <name type="scientific">Tetranychus urticae</name>
    <name type="common">Two-spotted spider mite</name>
    <dbReference type="NCBI Taxonomy" id="32264"/>
    <lineage>
        <taxon>Eukaryota</taxon>
        <taxon>Metazoa</taxon>
        <taxon>Ecdysozoa</taxon>
        <taxon>Arthropoda</taxon>
        <taxon>Chelicerata</taxon>
        <taxon>Arachnida</taxon>
        <taxon>Acari</taxon>
        <taxon>Acariformes</taxon>
        <taxon>Trombidiformes</taxon>
        <taxon>Prostigmata</taxon>
        <taxon>Eleutherengona</taxon>
        <taxon>Raphignathae</taxon>
        <taxon>Tetranychoidea</taxon>
        <taxon>Tetranychidae</taxon>
        <taxon>Tetranychus</taxon>
    </lineage>
</organism>
<name>T1KEH9_TETUR</name>
<proteinExistence type="predicted"/>
<reference evidence="1" key="2">
    <citation type="submission" date="2015-06" db="UniProtKB">
        <authorList>
            <consortium name="EnsemblMetazoa"/>
        </authorList>
    </citation>
    <scope>IDENTIFICATION</scope>
</reference>
<sequence>MLIALTDTFLLPKMTTRFCYNSPEPTRVSSQCVLCNYFLFDATVMGCTGSTALNVNITATQAFCLISQCLGQIRQTPMFLGRKRRSLDDDQLSIDEVNQENENNLMIDDLTKSKSDEIPEIIEYNTDGVKQQFAIKKDVEATVIDLIGLDED</sequence>
<protein>
    <submittedName>
        <fullName evidence="1">Uncharacterized protein</fullName>
    </submittedName>
</protein>
<dbReference type="EMBL" id="CAEY01002011">
    <property type="status" value="NOT_ANNOTATED_CDS"/>
    <property type="molecule type" value="Genomic_DNA"/>
</dbReference>
<dbReference type="Proteomes" id="UP000015104">
    <property type="component" value="Unassembled WGS sequence"/>
</dbReference>
<dbReference type="HOGENOM" id="CLU_1857848_0_0_1"/>
<dbReference type="EnsemblMetazoa" id="tetur09g06715.1">
    <property type="protein sequence ID" value="tetur09g06715.1"/>
    <property type="gene ID" value="tetur09g06715"/>
</dbReference>
<reference evidence="2" key="1">
    <citation type="submission" date="2011-08" db="EMBL/GenBank/DDBJ databases">
        <authorList>
            <person name="Rombauts S."/>
        </authorList>
    </citation>
    <scope>NUCLEOTIDE SEQUENCE</scope>
    <source>
        <strain evidence="2">London</strain>
    </source>
</reference>
<accession>T1KEH9</accession>
<dbReference type="AlphaFoldDB" id="T1KEH9"/>
<keyword evidence="2" id="KW-1185">Reference proteome</keyword>